<dbReference type="AlphaFoldDB" id="A0A9J6D4I6"/>
<evidence type="ECO:0000313" key="4">
    <source>
        <dbReference type="Proteomes" id="UP000821866"/>
    </source>
</evidence>
<evidence type="ECO:0000256" key="1">
    <source>
        <dbReference type="SAM" id="Phobius"/>
    </source>
</evidence>
<accession>A0A9J6D4I6</accession>
<dbReference type="GO" id="GO:0009897">
    <property type="term" value="C:external side of plasma membrane"/>
    <property type="evidence" value="ECO:0007669"/>
    <property type="project" value="TreeGrafter"/>
</dbReference>
<feature type="transmembrane region" description="Helical" evidence="1">
    <location>
        <begin position="45"/>
        <end position="71"/>
    </location>
</feature>
<dbReference type="InterPro" id="IPR056780">
    <property type="entry name" value="Renin_r_C"/>
</dbReference>
<reference evidence="3" key="1">
    <citation type="journal article" date="2020" name="Cell">
        <title>Large-Scale Comparative Analyses of Tick Genomes Elucidate Their Genetic Diversity and Vector Capacities.</title>
        <authorList>
            <consortium name="Tick Genome and Microbiome Consortium (TIGMIC)"/>
            <person name="Jia N."/>
            <person name="Wang J."/>
            <person name="Shi W."/>
            <person name="Du L."/>
            <person name="Sun Y."/>
            <person name="Zhan W."/>
            <person name="Jiang J.F."/>
            <person name="Wang Q."/>
            <person name="Zhang B."/>
            <person name="Ji P."/>
            <person name="Bell-Sakyi L."/>
            <person name="Cui X.M."/>
            <person name="Yuan T.T."/>
            <person name="Jiang B.G."/>
            <person name="Yang W.F."/>
            <person name="Lam T.T."/>
            <person name="Chang Q.C."/>
            <person name="Ding S.J."/>
            <person name="Wang X.J."/>
            <person name="Zhu J.G."/>
            <person name="Ruan X.D."/>
            <person name="Zhao L."/>
            <person name="Wei J.T."/>
            <person name="Ye R.Z."/>
            <person name="Que T.C."/>
            <person name="Du C.H."/>
            <person name="Zhou Y.H."/>
            <person name="Cheng J.X."/>
            <person name="Dai P.F."/>
            <person name="Guo W.B."/>
            <person name="Han X.H."/>
            <person name="Huang E.J."/>
            <person name="Li L.F."/>
            <person name="Wei W."/>
            <person name="Gao Y.C."/>
            <person name="Liu J.Z."/>
            <person name="Shao H.Z."/>
            <person name="Wang X."/>
            <person name="Wang C.C."/>
            <person name="Yang T.C."/>
            <person name="Huo Q.B."/>
            <person name="Li W."/>
            <person name="Chen H.Y."/>
            <person name="Chen S.E."/>
            <person name="Zhou L.G."/>
            <person name="Ni X.B."/>
            <person name="Tian J.H."/>
            <person name="Sheng Y."/>
            <person name="Liu T."/>
            <person name="Pan Y.S."/>
            <person name="Xia L.Y."/>
            <person name="Li J."/>
            <person name="Zhao F."/>
            <person name="Cao W.C."/>
        </authorList>
    </citation>
    <scope>NUCLEOTIDE SEQUENCE</scope>
    <source>
        <strain evidence="3">Rmic-2018</strain>
    </source>
</reference>
<evidence type="ECO:0000313" key="3">
    <source>
        <dbReference type="EMBL" id="KAH8008938.1"/>
    </source>
</evidence>
<dbReference type="GO" id="GO:0038023">
    <property type="term" value="F:signaling receptor activity"/>
    <property type="evidence" value="ECO:0007669"/>
    <property type="project" value="InterPro"/>
</dbReference>
<gene>
    <name evidence="3" type="ORF">HPB51_007603</name>
</gene>
<comment type="caution">
    <text evidence="3">The sequence shown here is derived from an EMBL/GenBank/DDBJ whole genome shotgun (WGS) entry which is preliminary data.</text>
</comment>
<keyword evidence="1" id="KW-0472">Membrane</keyword>
<organism evidence="3 4">
    <name type="scientific">Rhipicephalus microplus</name>
    <name type="common">Cattle tick</name>
    <name type="synonym">Boophilus microplus</name>
    <dbReference type="NCBI Taxonomy" id="6941"/>
    <lineage>
        <taxon>Eukaryota</taxon>
        <taxon>Metazoa</taxon>
        <taxon>Ecdysozoa</taxon>
        <taxon>Arthropoda</taxon>
        <taxon>Chelicerata</taxon>
        <taxon>Arachnida</taxon>
        <taxon>Acari</taxon>
        <taxon>Parasitiformes</taxon>
        <taxon>Ixodida</taxon>
        <taxon>Ixodoidea</taxon>
        <taxon>Ixodidae</taxon>
        <taxon>Rhipicephalinae</taxon>
        <taxon>Rhipicephalus</taxon>
        <taxon>Boophilus</taxon>
    </lineage>
</organism>
<evidence type="ECO:0000259" key="2">
    <source>
        <dbReference type="Pfam" id="PF07850"/>
    </source>
</evidence>
<dbReference type="Pfam" id="PF07850">
    <property type="entry name" value="Renin_r"/>
    <property type="match status" value="1"/>
</dbReference>
<dbReference type="PANTHER" id="PTHR13351:SF1">
    <property type="entry name" value="RENIN RECEPTOR"/>
    <property type="match status" value="1"/>
</dbReference>
<feature type="domain" description="Renin receptor-like C-terminal transmembrane spanning segment" evidence="2">
    <location>
        <begin position="32"/>
        <end position="90"/>
    </location>
</feature>
<dbReference type="GO" id="GO:0030177">
    <property type="term" value="P:positive regulation of Wnt signaling pathway"/>
    <property type="evidence" value="ECO:0007669"/>
    <property type="project" value="TreeGrafter"/>
</dbReference>
<dbReference type="EMBL" id="JABSTU010000011">
    <property type="protein sequence ID" value="KAH8008938.1"/>
    <property type="molecule type" value="Genomic_DNA"/>
</dbReference>
<dbReference type="VEuPathDB" id="VectorBase:LOC119178293"/>
<keyword evidence="1" id="KW-0812">Transmembrane</keyword>
<dbReference type="InterPro" id="IPR012493">
    <property type="entry name" value="Renin_rcpt"/>
</dbReference>
<dbReference type="Proteomes" id="UP000821866">
    <property type="component" value="Chromosome 9"/>
</dbReference>
<keyword evidence="1" id="KW-1133">Transmembrane helix</keyword>
<keyword evidence="4" id="KW-1185">Reference proteome</keyword>
<sequence length="90" mass="9875">MPLENEAQQNAEPPTSPAVKVAAPAALKDGGSWNLATPWDHEAHVAFVLIGFVLLLLALALFGISVGLWFMDPGRDSIIYRMTTQRMKRD</sequence>
<name>A0A9J6D4I6_RHIMP</name>
<protein>
    <recommendedName>
        <fullName evidence="2">Renin receptor-like C-terminal transmembrane spanning segment domain-containing protein</fullName>
    </recommendedName>
</protein>
<proteinExistence type="predicted"/>
<reference evidence="3" key="2">
    <citation type="submission" date="2021-09" db="EMBL/GenBank/DDBJ databases">
        <authorList>
            <person name="Jia N."/>
            <person name="Wang J."/>
            <person name="Shi W."/>
            <person name="Du L."/>
            <person name="Sun Y."/>
            <person name="Zhan W."/>
            <person name="Jiang J."/>
            <person name="Wang Q."/>
            <person name="Zhang B."/>
            <person name="Ji P."/>
            <person name="Sakyi L.B."/>
            <person name="Cui X."/>
            <person name="Yuan T."/>
            <person name="Jiang B."/>
            <person name="Yang W."/>
            <person name="Lam T.T.-Y."/>
            <person name="Chang Q."/>
            <person name="Ding S."/>
            <person name="Wang X."/>
            <person name="Zhu J."/>
            <person name="Ruan X."/>
            <person name="Zhao L."/>
            <person name="Wei J."/>
            <person name="Que T."/>
            <person name="Du C."/>
            <person name="Cheng J."/>
            <person name="Dai P."/>
            <person name="Han X."/>
            <person name="Huang E."/>
            <person name="Gao Y."/>
            <person name="Liu J."/>
            <person name="Shao H."/>
            <person name="Ye R."/>
            <person name="Li L."/>
            <person name="Wei W."/>
            <person name="Wang X."/>
            <person name="Wang C."/>
            <person name="Huo Q."/>
            <person name="Li W."/>
            <person name="Guo W."/>
            <person name="Chen H."/>
            <person name="Chen S."/>
            <person name="Zhou L."/>
            <person name="Zhou L."/>
            <person name="Ni X."/>
            <person name="Tian J."/>
            <person name="Zhou Y."/>
            <person name="Sheng Y."/>
            <person name="Liu T."/>
            <person name="Pan Y."/>
            <person name="Xia L."/>
            <person name="Li J."/>
            <person name="Zhao F."/>
            <person name="Cao W."/>
        </authorList>
    </citation>
    <scope>NUCLEOTIDE SEQUENCE</scope>
    <source>
        <strain evidence="3">Rmic-2018</strain>
        <tissue evidence="3">Larvae</tissue>
    </source>
</reference>
<dbReference type="PANTHER" id="PTHR13351">
    <property type="entry name" value="RENIN RECEPTOR"/>
    <property type="match status" value="1"/>
</dbReference>